<dbReference type="Proteomes" id="UP001408594">
    <property type="component" value="Unassembled WGS sequence"/>
</dbReference>
<keyword evidence="4 5" id="KW-0670">Pyruvate</keyword>
<dbReference type="EMBL" id="BAABRT010000007">
    <property type="protein sequence ID" value="GAA5524688.1"/>
    <property type="molecule type" value="Genomic_DNA"/>
</dbReference>
<evidence type="ECO:0000313" key="6">
    <source>
        <dbReference type="Proteomes" id="UP001408594"/>
    </source>
</evidence>
<comment type="subcellular location">
    <subcellularLocation>
        <location evidence="4">Cytoplasm</location>
    </subcellularLocation>
</comment>
<evidence type="ECO:0000256" key="1">
    <source>
        <dbReference type="ARBA" id="ARBA00022490"/>
    </source>
</evidence>
<name>A0ABP9WNB2_9GAMM</name>
<dbReference type="PANTHER" id="PTHR38683">
    <property type="entry name" value="CHORISMATE PYRUVATE-LYASE"/>
    <property type="match status" value="1"/>
</dbReference>
<feature type="binding site" evidence="4">
    <location>
        <position position="188"/>
    </location>
    <ligand>
        <name>substrate</name>
    </ligand>
</feature>
<reference evidence="5 6" key="1">
    <citation type="submission" date="2024-02" db="EMBL/GenBank/DDBJ databases">
        <title>Microbulbifer aestuariivivens NBRC 112533.</title>
        <authorList>
            <person name="Ichikawa N."/>
            <person name="Katano-Makiyama Y."/>
            <person name="Hidaka K."/>
        </authorList>
    </citation>
    <scope>NUCLEOTIDE SEQUENCE [LARGE SCALE GENOMIC DNA]</scope>
    <source>
        <strain evidence="5 6">NBRC 112533</strain>
    </source>
</reference>
<evidence type="ECO:0000313" key="5">
    <source>
        <dbReference type="EMBL" id="GAA5524688.1"/>
    </source>
</evidence>
<evidence type="ECO:0000256" key="3">
    <source>
        <dbReference type="ARBA" id="ARBA00023239"/>
    </source>
</evidence>
<dbReference type="EC" id="4.1.3.40" evidence="4"/>
<sequence>MAAVALDPFAGFPLYHSPFLPAAKWQGQPLASLHASPPADLLPWLLHPGSLTAALKQLSRGDFAVRVLQQSWRQPSLEERRILGLRDRQRALIREVLLLGRGRPWVYARSVLPMRSLQGKLRYLRNLDSRPLGELLFSEAGIRRGAITLNRLHRNPRCDLALLHNESASAWGRRSIFWLCDKPLLVAETFLSAFTASDAPLPRPQELTTRENNT</sequence>
<dbReference type="Gene3D" id="3.40.1410.10">
    <property type="entry name" value="Chorismate lyase-like"/>
    <property type="match status" value="1"/>
</dbReference>
<comment type="pathway">
    <text evidence="4">Cofactor biosynthesis; ubiquinone biosynthesis.</text>
</comment>
<keyword evidence="3 4" id="KW-0456">Lyase</keyword>
<comment type="function">
    <text evidence="4">Removes the pyruvyl group from chorismate, with concomitant aromatization of the ring, to provide 4-hydroxybenzoate (4HB) for the ubiquinone pathway.</text>
</comment>
<organism evidence="5 6">
    <name type="scientific">Microbulbifer aestuariivivens</name>
    <dbReference type="NCBI Taxonomy" id="1908308"/>
    <lineage>
        <taxon>Bacteria</taxon>
        <taxon>Pseudomonadati</taxon>
        <taxon>Pseudomonadota</taxon>
        <taxon>Gammaproteobacteria</taxon>
        <taxon>Cellvibrionales</taxon>
        <taxon>Microbulbiferaceae</taxon>
        <taxon>Microbulbifer</taxon>
    </lineage>
</organism>
<comment type="similarity">
    <text evidence="4">Belongs to the UbiC family.</text>
</comment>
<keyword evidence="6" id="KW-1185">Reference proteome</keyword>
<feature type="binding site" evidence="4">
    <location>
        <position position="132"/>
    </location>
    <ligand>
        <name>substrate</name>
    </ligand>
</feature>
<gene>
    <name evidence="4 5" type="primary">ubiC</name>
    <name evidence="5" type="ORF">Maes01_01245</name>
</gene>
<feature type="binding site" evidence="4">
    <location>
        <position position="94"/>
    </location>
    <ligand>
        <name>substrate</name>
    </ligand>
</feature>
<accession>A0ABP9WNB2</accession>
<dbReference type="HAMAP" id="MF_01632">
    <property type="entry name" value="UbiC"/>
    <property type="match status" value="1"/>
</dbReference>
<dbReference type="PANTHER" id="PTHR38683:SF1">
    <property type="entry name" value="CHORISMATE PYRUVATE-LYASE"/>
    <property type="match status" value="1"/>
</dbReference>
<comment type="caution">
    <text evidence="4">Lacks conserved residue(s) required for the propagation of feature annotation.</text>
</comment>
<comment type="catalytic activity">
    <reaction evidence="4">
        <text>chorismate = 4-hydroxybenzoate + pyruvate</text>
        <dbReference type="Rhea" id="RHEA:16505"/>
        <dbReference type="ChEBI" id="CHEBI:15361"/>
        <dbReference type="ChEBI" id="CHEBI:17879"/>
        <dbReference type="ChEBI" id="CHEBI:29748"/>
        <dbReference type="EC" id="4.1.3.40"/>
    </reaction>
</comment>
<evidence type="ECO:0000256" key="4">
    <source>
        <dbReference type="HAMAP-Rule" id="MF_01632"/>
    </source>
</evidence>
<comment type="caution">
    <text evidence="5">The sequence shown here is derived from an EMBL/GenBank/DDBJ whole genome shotgun (WGS) entry which is preliminary data.</text>
</comment>
<dbReference type="InterPro" id="IPR028978">
    <property type="entry name" value="Chorismate_lyase_/UTRA_dom_sf"/>
</dbReference>
<evidence type="ECO:0000256" key="2">
    <source>
        <dbReference type="ARBA" id="ARBA00022688"/>
    </source>
</evidence>
<protein>
    <recommendedName>
        <fullName evidence="4">Probable chorismate pyruvate-lyase</fullName>
        <shortName evidence="4">CL</shortName>
        <shortName evidence="4">CPL</shortName>
        <ecNumber evidence="4">4.1.3.40</ecNumber>
    </recommendedName>
</protein>
<dbReference type="Pfam" id="PF04345">
    <property type="entry name" value="Chor_lyase"/>
    <property type="match status" value="1"/>
</dbReference>
<dbReference type="InterPro" id="IPR007440">
    <property type="entry name" value="Chorismate--pyruvate_lyase"/>
</dbReference>
<keyword evidence="1 4" id="KW-0963">Cytoplasm</keyword>
<proteinExistence type="inferred from homology"/>
<dbReference type="SUPFAM" id="SSF64288">
    <property type="entry name" value="Chorismate lyase-like"/>
    <property type="match status" value="1"/>
</dbReference>
<keyword evidence="2 4" id="KW-0831">Ubiquinone biosynthesis</keyword>